<evidence type="ECO:0000313" key="1">
    <source>
        <dbReference type="EMBL" id="KAF2729050.1"/>
    </source>
</evidence>
<dbReference type="OrthoDB" id="20872at2759"/>
<feature type="non-terminal residue" evidence="1">
    <location>
        <position position="1"/>
    </location>
</feature>
<sequence length="159" mass="18398">CIDKSSSAELQEAINSMFQWYHRAAKCYVYLADVSYSGPVNVDQCFRKSRWFTRGWTLQELVALETVEFYSLEGERIGDKNSMIQDIHSITGITIQALQGHPLRQFSIDERKSWAANRHTKREEDSAYSLLGIFGIHMPLLYGEGREKAFARLERKTKK</sequence>
<gene>
    <name evidence="1" type="ORF">EJ04DRAFT_397408</name>
</gene>
<dbReference type="PANTHER" id="PTHR10622:SF10">
    <property type="entry name" value="HET DOMAIN-CONTAINING PROTEIN"/>
    <property type="match status" value="1"/>
</dbReference>
<keyword evidence="2" id="KW-1185">Reference proteome</keyword>
<name>A0A9P4QMF2_9PLEO</name>
<dbReference type="AlphaFoldDB" id="A0A9P4QMF2"/>
<evidence type="ECO:0000313" key="2">
    <source>
        <dbReference type="Proteomes" id="UP000799444"/>
    </source>
</evidence>
<protein>
    <recommendedName>
        <fullName evidence="3">Heterokaryon incompatibility domain-containing protein</fullName>
    </recommendedName>
</protein>
<proteinExistence type="predicted"/>
<feature type="non-terminal residue" evidence="1">
    <location>
        <position position="159"/>
    </location>
</feature>
<accession>A0A9P4QMF2</accession>
<dbReference type="PANTHER" id="PTHR10622">
    <property type="entry name" value="HET DOMAIN-CONTAINING PROTEIN"/>
    <property type="match status" value="1"/>
</dbReference>
<evidence type="ECO:0008006" key="3">
    <source>
        <dbReference type="Google" id="ProtNLM"/>
    </source>
</evidence>
<dbReference type="Proteomes" id="UP000799444">
    <property type="component" value="Unassembled WGS sequence"/>
</dbReference>
<dbReference type="EMBL" id="ML996258">
    <property type="protein sequence ID" value="KAF2729050.1"/>
    <property type="molecule type" value="Genomic_DNA"/>
</dbReference>
<organism evidence="1 2">
    <name type="scientific">Polyplosphaeria fusca</name>
    <dbReference type="NCBI Taxonomy" id="682080"/>
    <lineage>
        <taxon>Eukaryota</taxon>
        <taxon>Fungi</taxon>
        <taxon>Dikarya</taxon>
        <taxon>Ascomycota</taxon>
        <taxon>Pezizomycotina</taxon>
        <taxon>Dothideomycetes</taxon>
        <taxon>Pleosporomycetidae</taxon>
        <taxon>Pleosporales</taxon>
        <taxon>Tetraplosphaeriaceae</taxon>
        <taxon>Polyplosphaeria</taxon>
    </lineage>
</organism>
<comment type="caution">
    <text evidence="1">The sequence shown here is derived from an EMBL/GenBank/DDBJ whole genome shotgun (WGS) entry which is preliminary data.</text>
</comment>
<reference evidence="1" key="1">
    <citation type="journal article" date="2020" name="Stud. Mycol.">
        <title>101 Dothideomycetes genomes: a test case for predicting lifestyles and emergence of pathogens.</title>
        <authorList>
            <person name="Haridas S."/>
            <person name="Albert R."/>
            <person name="Binder M."/>
            <person name="Bloem J."/>
            <person name="Labutti K."/>
            <person name="Salamov A."/>
            <person name="Andreopoulos B."/>
            <person name="Baker S."/>
            <person name="Barry K."/>
            <person name="Bills G."/>
            <person name="Bluhm B."/>
            <person name="Cannon C."/>
            <person name="Castanera R."/>
            <person name="Culley D."/>
            <person name="Daum C."/>
            <person name="Ezra D."/>
            <person name="Gonzalez J."/>
            <person name="Henrissat B."/>
            <person name="Kuo A."/>
            <person name="Liang C."/>
            <person name="Lipzen A."/>
            <person name="Lutzoni F."/>
            <person name="Magnuson J."/>
            <person name="Mondo S."/>
            <person name="Nolan M."/>
            <person name="Ohm R."/>
            <person name="Pangilinan J."/>
            <person name="Park H.-J."/>
            <person name="Ramirez L."/>
            <person name="Alfaro M."/>
            <person name="Sun H."/>
            <person name="Tritt A."/>
            <person name="Yoshinaga Y."/>
            <person name="Zwiers L.-H."/>
            <person name="Turgeon B."/>
            <person name="Goodwin S."/>
            <person name="Spatafora J."/>
            <person name="Crous P."/>
            <person name="Grigoriev I."/>
        </authorList>
    </citation>
    <scope>NUCLEOTIDE SEQUENCE</scope>
    <source>
        <strain evidence="1">CBS 125425</strain>
    </source>
</reference>